<comment type="caution">
    <text evidence="1">The sequence shown here is derived from an EMBL/GenBank/DDBJ whole genome shotgun (WGS) entry which is preliminary data.</text>
</comment>
<dbReference type="AlphaFoldDB" id="A0AA38UP47"/>
<reference evidence="1" key="1">
    <citation type="submission" date="2022-08" db="EMBL/GenBank/DDBJ databases">
        <authorList>
            <consortium name="DOE Joint Genome Institute"/>
            <person name="Min B."/>
            <person name="Riley R."/>
            <person name="Sierra-Patev S."/>
            <person name="Naranjo-Ortiz M."/>
            <person name="Looney B."/>
            <person name="Konkel Z."/>
            <person name="Slot J.C."/>
            <person name="Sakamoto Y."/>
            <person name="Steenwyk J.L."/>
            <person name="Rokas A."/>
            <person name="Carro J."/>
            <person name="Camarero S."/>
            <person name="Ferreira P."/>
            <person name="Molpeceres G."/>
            <person name="Ruiz-Duenas F.J."/>
            <person name="Serrano A."/>
            <person name="Henrissat B."/>
            <person name="Drula E."/>
            <person name="Hughes K.W."/>
            <person name="Mata J.L."/>
            <person name="Ishikawa N.K."/>
            <person name="Vargas-Isla R."/>
            <person name="Ushijima S."/>
            <person name="Smith C.A."/>
            <person name="Ahrendt S."/>
            <person name="Andreopoulos W."/>
            <person name="He G."/>
            <person name="Labutti K."/>
            <person name="Lipzen A."/>
            <person name="Ng V."/>
            <person name="Sandor L."/>
            <person name="Barry K."/>
            <person name="Martinez A.T."/>
            <person name="Xiao Y."/>
            <person name="Gibbons J.G."/>
            <person name="Terashima K."/>
            <person name="Hibbett D.S."/>
            <person name="Grigoriev I.V."/>
        </authorList>
    </citation>
    <scope>NUCLEOTIDE SEQUENCE</scope>
    <source>
        <strain evidence="1">TFB7829</strain>
    </source>
</reference>
<proteinExistence type="predicted"/>
<sequence>MSLYHNNECTITGDRISDQAILRLVKYQCFQKDSGHGRPKYDRELEQLSQYSVDEVSQTDPSGVRKPGPFHLSPEGGLYLTHRLENAEAMARLEFKDCVPVHVNGFLSKFMVVSYNFDDTGLNVMDLDNWHWYQHDSVIANLPNWWDIQSLRVIPQTGVNAQNKEIYERYLSSHVVIGQYTHSCCTLWCWTYRPLVTLGIEDKP</sequence>
<evidence type="ECO:0000313" key="1">
    <source>
        <dbReference type="EMBL" id="KAJ3980291.1"/>
    </source>
</evidence>
<organism evidence="1 2">
    <name type="scientific">Lentinula detonsa</name>
    <dbReference type="NCBI Taxonomy" id="2804962"/>
    <lineage>
        <taxon>Eukaryota</taxon>
        <taxon>Fungi</taxon>
        <taxon>Dikarya</taxon>
        <taxon>Basidiomycota</taxon>
        <taxon>Agaricomycotina</taxon>
        <taxon>Agaricomycetes</taxon>
        <taxon>Agaricomycetidae</taxon>
        <taxon>Agaricales</taxon>
        <taxon>Marasmiineae</taxon>
        <taxon>Omphalotaceae</taxon>
        <taxon>Lentinula</taxon>
    </lineage>
</organism>
<gene>
    <name evidence="1" type="ORF">F5890DRAFT_1557835</name>
</gene>
<protein>
    <submittedName>
        <fullName evidence="1">Uncharacterized protein</fullName>
    </submittedName>
</protein>
<dbReference type="EMBL" id="MU802204">
    <property type="protein sequence ID" value="KAJ3980291.1"/>
    <property type="molecule type" value="Genomic_DNA"/>
</dbReference>
<dbReference type="Proteomes" id="UP001163850">
    <property type="component" value="Unassembled WGS sequence"/>
</dbReference>
<evidence type="ECO:0000313" key="2">
    <source>
        <dbReference type="Proteomes" id="UP001163850"/>
    </source>
</evidence>
<name>A0AA38UP47_9AGAR</name>
<accession>A0AA38UP47</accession>